<dbReference type="NCBIfam" id="TIGR00229">
    <property type="entry name" value="sensory_box"/>
    <property type="match status" value="1"/>
</dbReference>
<dbReference type="Pfam" id="PF00512">
    <property type="entry name" value="HisKA"/>
    <property type="match status" value="1"/>
</dbReference>
<feature type="domain" description="Histidine kinase" evidence="7">
    <location>
        <begin position="362"/>
        <end position="581"/>
    </location>
</feature>
<dbReference type="PROSITE" id="PS50110">
    <property type="entry name" value="RESPONSE_REGULATORY"/>
    <property type="match status" value="2"/>
</dbReference>
<dbReference type="InterPro" id="IPR011006">
    <property type="entry name" value="CheY-like_superfamily"/>
</dbReference>
<dbReference type="CDD" id="cd17574">
    <property type="entry name" value="REC_OmpR"/>
    <property type="match status" value="1"/>
</dbReference>
<dbReference type="FunFam" id="1.10.287.130:FF:000045">
    <property type="entry name" value="Two-component system sensor histidine kinase/response regulator"/>
    <property type="match status" value="1"/>
</dbReference>
<dbReference type="InterPro" id="IPR005467">
    <property type="entry name" value="His_kinase_dom"/>
</dbReference>
<dbReference type="Proteomes" id="UP000254258">
    <property type="component" value="Unassembled WGS sequence"/>
</dbReference>
<feature type="domain" description="PAC" evidence="9">
    <location>
        <begin position="848"/>
        <end position="900"/>
    </location>
</feature>
<dbReference type="Gene3D" id="1.10.287.130">
    <property type="match status" value="2"/>
</dbReference>
<dbReference type="PANTHER" id="PTHR43547:SF2">
    <property type="entry name" value="HYBRID SIGNAL TRANSDUCTION HISTIDINE KINASE C"/>
    <property type="match status" value="1"/>
</dbReference>
<dbReference type="InterPro" id="IPR000014">
    <property type="entry name" value="PAS"/>
</dbReference>
<dbReference type="CDD" id="cd00075">
    <property type="entry name" value="HATPase"/>
    <property type="match status" value="1"/>
</dbReference>
<dbReference type="PRINTS" id="PR00344">
    <property type="entry name" value="BCTRLSENSOR"/>
</dbReference>
<dbReference type="RefSeq" id="WP_115495241.1">
    <property type="nucleotide sequence ID" value="NZ_QRBE01000004.1"/>
</dbReference>
<dbReference type="PROSITE" id="PS50109">
    <property type="entry name" value="HIS_KIN"/>
    <property type="match status" value="2"/>
</dbReference>
<evidence type="ECO:0000256" key="6">
    <source>
        <dbReference type="PROSITE-ProRule" id="PRU00169"/>
    </source>
</evidence>
<organism evidence="10 11">
    <name type="scientific">Dyella monticola</name>
    <dbReference type="NCBI Taxonomy" id="1927958"/>
    <lineage>
        <taxon>Bacteria</taxon>
        <taxon>Pseudomonadati</taxon>
        <taxon>Pseudomonadota</taxon>
        <taxon>Gammaproteobacteria</taxon>
        <taxon>Lysobacterales</taxon>
        <taxon>Rhodanobacteraceae</taxon>
        <taxon>Dyella</taxon>
    </lineage>
</organism>
<dbReference type="InterPro" id="IPR001610">
    <property type="entry name" value="PAC"/>
</dbReference>
<dbReference type="PROSITE" id="PS50113">
    <property type="entry name" value="PAC"/>
    <property type="match status" value="1"/>
</dbReference>
<dbReference type="InterPro" id="IPR036890">
    <property type="entry name" value="HATPase_C_sf"/>
</dbReference>
<dbReference type="EMBL" id="QRBE01000004">
    <property type="protein sequence ID" value="RDS82183.1"/>
    <property type="molecule type" value="Genomic_DNA"/>
</dbReference>
<dbReference type="Pfam" id="PF08448">
    <property type="entry name" value="PAS_4"/>
    <property type="match status" value="1"/>
</dbReference>
<dbReference type="Gene3D" id="3.30.450.40">
    <property type="match status" value="1"/>
</dbReference>
<keyword evidence="5" id="KW-0418">Kinase</keyword>
<dbReference type="SMART" id="SM00387">
    <property type="entry name" value="HATPase_c"/>
    <property type="match status" value="2"/>
</dbReference>
<dbReference type="InterPro" id="IPR003018">
    <property type="entry name" value="GAF"/>
</dbReference>
<dbReference type="InterPro" id="IPR003661">
    <property type="entry name" value="HisK_dim/P_dom"/>
</dbReference>
<gene>
    <name evidence="10" type="ORF">DWU98_09055</name>
</gene>
<feature type="modified residue" description="4-aspartylphosphate" evidence="6">
    <location>
        <position position="682"/>
    </location>
</feature>
<evidence type="ECO:0000259" key="9">
    <source>
        <dbReference type="PROSITE" id="PS50113"/>
    </source>
</evidence>
<dbReference type="CDD" id="cd00082">
    <property type="entry name" value="HisKA"/>
    <property type="match status" value="1"/>
</dbReference>
<evidence type="ECO:0000256" key="5">
    <source>
        <dbReference type="ARBA" id="ARBA00022777"/>
    </source>
</evidence>
<dbReference type="SUPFAM" id="SSF52172">
    <property type="entry name" value="CheY-like"/>
    <property type="match status" value="2"/>
</dbReference>
<dbReference type="SUPFAM" id="SSF55781">
    <property type="entry name" value="GAF domain-like"/>
    <property type="match status" value="1"/>
</dbReference>
<dbReference type="GO" id="GO:0000155">
    <property type="term" value="F:phosphorelay sensor kinase activity"/>
    <property type="evidence" value="ECO:0007669"/>
    <property type="project" value="InterPro"/>
</dbReference>
<dbReference type="InterPro" id="IPR036097">
    <property type="entry name" value="HisK_dim/P_sf"/>
</dbReference>
<dbReference type="InterPro" id="IPR000700">
    <property type="entry name" value="PAS-assoc_C"/>
</dbReference>
<dbReference type="InterPro" id="IPR035965">
    <property type="entry name" value="PAS-like_dom_sf"/>
</dbReference>
<dbReference type="Gene3D" id="3.30.565.10">
    <property type="entry name" value="Histidine kinase-like ATPase, C-terminal domain"/>
    <property type="match status" value="2"/>
</dbReference>
<dbReference type="Gene3D" id="3.30.450.20">
    <property type="entry name" value="PAS domain"/>
    <property type="match status" value="2"/>
</dbReference>
<dbReference type="InterPro" id="IPR029016">
    <property type="entry name" value="GAF-like_dom_sf"/>
</dbReference>
<dbReference type="SMART" id="SM00388">
    <property type="entry name" value="HisKA"/>
    <property type="match status" value="2"/>
</dbReference>
<dbReference type="SMART" id="SM00448">
    <property type="entry name" value="REC"/>
    <property type="match status" value="2"/>
</dbReference>
<dbReference type="CDD" id="cd00156">
    <property type="entry name" value="REC"/>
    <property type="match status" value="1"/>
</dbReference>
<feature type="domain" description="Response regulatory" evidence="8">
    <location>
        <begin position="634"/>
        <end position="749"/>
    </location>
</feature>
<dbReference type="SUPFAM" id="SSF55785">
    <property type="entry name" value="PYP-like sensor domain (PAS domain)"/>
    <property type="match status" value="1"/>
</dbReference>
<keyword evidence="3 6" id="KW-0597">Phosphoprotein</keyword>
<dbReference type="Gene3D" id="3.40.50.2300">
    <property type="match status" value="2"/>
</dbReference>
<dbReference type="SMART" id="SM00086">
    <property type="entry name" value="PAC"/>
    <property type="match status" value="1"/>
</dbReference>
<evidence type="ECO:0000256" key="1">
    <source>
        <dbReference type="ARBA" id="ARBA00000085"/>
    </source>
</evidence>
<dbReference type="Pfam" id="PF00072">
    <property type="entry name" value="Response_reg"/>
    <property type="match status" value="2"/>
</dbReference>
<comment type="catalytic activity">
    <reaction evidence="1">
        <text>ATP + protein L-histidine = ADP + protein N-phospho-L-histidine.</text>
        <dbReference type="EC" id="2.7.13.3"/>
    </reaction>
</comment>
<sequence length="1314" mass="141993">MSTILANQREPDFPPGGGEMGALMRAKDWSATPLGPVETWSPALRMMTSFLLANRFPLLLWWGPQYLSLYNDAYRPILGNKHPKYLGRPVAECWSEIWHILKPLIDQPFNGGPATWMDDISLEINRYGFIEETHFTVAYSPVPDETAPHGIGGVLATVHEITEKVIGERRLQALRDLGLRVTEGRTAETACAIAAQTLAEHAKDIPFALIYLLDEEGKHARLAGAAGLGMDEPASPRVIDLGDPTHGDALWPLGEAARTKTMITVENVHKRFGTVATGLRSAAPQSAVVVPIRSNKAHQLAGLLVMGVSRVLQLNELYISFFELVAAQVATAIANARAYEEERKRAQALADIDRAKTAFFSNVSHEFRTPLTLLLGPLEEILNAPTPGAPPAAQRNQLQVAHRNGLRLLRLVNALLDFSRIEAGRAQASYQLTDLAALTTDLARGFRAAVERAGLLLTIDCQPLPGPVMVDRDMWETVVLNLLSNAFKFCFEGSIEVTLRPSEDHAVLRVKDTGVGIPADELPRLFERFHRIEGQRSRSFEGSGIGLALVHEVLRLHNGTISVQSDVGHGAEFIVSLPFGTAHLADGAPAAANPSMKAMRIDAFVQEALRWLPDDDAPGGDQAPSREGEIPRPVVLIADDNADMRGYASRLLADRYEVETTPDGQAALEAIRRRRPDLVLTDIMMPRLDGFGLLRAIRTDASLCDVPVIMLSARAGEEACADGLDAGADDYLTKPFSARDLLARVGANLDLVRMRRTATEALRTRTSELETMLETVPVPVWFTYQSDGRQVFGNHAAARLLHMDAIEKASLPAVQLEGPTPFRVFRSGVEVSLQELPLLRATHGEVVREEEVELRFEDGSSVILLLNALPIRDSEGGQVGAVCAATDITERKHTEAAMQEWNKHLEARVAEEVAAREKAQAGLAQAQRMDALGQLAGGIAHDFNNVIQAVQGAAGLIELRPGDTERALRLARRIIEASERGAAITRRLLAFSRRSDLRAVPVDVVALLAGIQEILSHTLGAGVSVHVKTERDLPLLLADKGQLETVLVNLATNARDAMQGMGTLTFGAATDIIRDDTPAMTPLVLKTGPYVCLSVTDTGPGMTPEVLSRASEPFFTTKAPGKGTGLGLAMARGFAEQSGGGMFIESALGHGTVVKLWLPVAKGDEPTIADDDDHATDAALATTRARILLVDDDQLVRETLTQELEGHGYVVVAAACGAEALALLDAGETIAMLISDLSMPNMDGVSVIRQAQQRQPHLPAILLTGFATSTAGIELDEFGSGGITVLRKPIRGRKLAERVAMLLQGMAAAERGKK</sequence>
<dbReference type="InterPro" id="IPR004358">
    <property type="entry name" value="Sig_transdc_His_kin-like_C"/>
</dbReference>
<reference evidence="10 11" key="1">
    <citation type="submission" date="2018-07" db="EMBL/GenBank/DDBJ databases">
        <title>Dyella monticola sp. nov. and Dyella psychrodurans sp. nov. isolated from monsoon evergreen broad-leaved forest soil of Dinghu Mountain, China.</title>
        <authorList>
            <person name="Gao Z."/>
            <person name="Qiu L."/>
        </authorList>
    </citation>
    <scope>NUCLEOTIDE SEQUENCE [LARGE SCALE GENOMIC DNA]</scope>
    <source>
        <strain evidence="10 11">4G-K06</strain>
    </source>
</reference>
<dbReference type="SUPFAM" id="SSF55874">
    <property type="entry name" value="ATPase domain of HSP90 chaperone/DNA topoisomerase II/histidine kinase"/>
    <property type="match status" value="2"/>
</dbReference>
<dbReference type="OrthoDB" id="9768069at2"/>
<dbReference type="Pfam" id="PF02518">
    <property type="entry name" value="HATPase_c"/>
    <property type="match status" value="2"/>
</dbReference>
<feature type="domain" description="Histidine kinase" evidence="7">
    <location>
        <begin position="938"/>
        <end position="1162"/>
    </location>
</feature>
<evidence type="ECO:0000259" key="7">
    <source>
        <dbReference type="PROSITE" id="PS50109"/>
    </source>
</evidence>
<dbReference type="InterPro" id="IPR013656">
    <property type="entry name" value="PAS_4"/>
</dbReference>
<dbReference type="Pfam" id="PF13185">
    <property type="entry name" value="GAF_2"/>
    <property type="match status" value="1"/>
</dbReference>
<evidence type="ECO:0000313" key="11">
    <source>
        <dbReference type="Proteomes" id="UP000254258"/>
    </source>
</evidence>
<dbReference type="EC" id="2.7.13.3" evidence="2"/>
<dbReference type="InterPro" id="IPR001789">
    <property type="entry name" value="Sig_transdc_resp-reg_receiver"/>
</dbReference>
<evidence type="ECO:0000259" key="8">
    <source>
        <dbReference type="PROSITE" id="PS50110"/>
    </source>
</evidence>
<dbReference type="InterPro" id="IPR003594">
    <property type="entry name" value="HATPase_dom"/>
</dbReference>
<evidence type="ECO:0000313" key="10">
    <source>
        <dbReference type="EMBL" id="RDS82183.1"/>
    </source>
</evidence>
<dbReference type="SUPFAM" id="SSF47384">
    <property type="entry name" value="Homodimeric domain of signal transducing histidine kinase"/>
    <property type="match status" value="2"/>
</dbReference>
<dbReference type="GO" id="GO:0005886">
    <property type="term" value="C:plasma membrane"/>
    <property type="evidence" value="ECO:0007669"/>
    <property type="project" value="UniProtKB-ARBA"/>
</dbReference>
<comment type="caution">
    <text evidence="10">The sequence shown here is derived from an EMBL/GenBank/DDBJ whole genome shotgun (WGS) entry which is preliminary data.</text>
</comment>
<name>A0A370X198_9GAMM</name>
<dbReference type="PANTHER" id="PTHR43547">
    <property type="entry name" value="TWO-COMPONENT HISTIDINE KINASE"/>
    <property type="match status" value="1"/>
</dbReference>
<protein>
    <recommendedName>
        <fullName evidence="2">histidine kinase</fullName>
        <ecNumber evidence="2">2.7.13.3</ecNumber>
    </recommendedName>
</protein>
<dbReference type="FunFam" id="3.30.565.10:FF:000006">
    <property type="entry name" value="Sensor histidine kinase WalK"/>
    <property type="match status" value="1"/>
</dbReference>
<evidence type="ECO:0000256" key="4">
    <source>
        <dbReference type="ARBA" id="ARBA00022679"/>
    </source>
</evidence>
<feature type="domain" description="Response regulatory" evidence="8">
    <location>
        <begin position="1186"/>
        <end position="1303"/>
    </location>
</feature>
<evidence type="ECO:0000256" key="2">
    <source>
        <dbReference type="ARBA" id="ARBA00012438"/>
    </source>
</evidence>
<proteinExistence type="predicted"/>
<accession>A0A370X198</accession>
<evidence type="ECO:0000256" key="3">
    <source>
        <dbReference type="ARBA" id="ARBA00022553"/>
    </source>
</evidence>
<keyword evidence="4" id="KW-0808">Transferase</keyword>
<keyword evidence="11" id="KW-1185">Reference proteome</keyword>
<feature type="modified residue" description="4-aspartylphosphate" evidence="6">
    <location>
        <position position="1236"/>
    </location>
</feature>
<dbReference type="SMART" id="SM00065">
    <property type="entry name" value="GAF"/>
    <property type="match status" value="1"/>
</dbReference>